<gene>
    <name evidence="1" type="ORF">IX39_15980</name>
</gene>
<evidence type="ECO:0000313" key="1">
    <source>
        <dbReference type="EMBL" id="KFE98907.1"/>
    </source>
</evidence>
<organism evidence="1 2">
    <name type="scientific">Chryseobacterium formosense</name>
    <dbReference type="NCBI Taxonomy" id="236814"/>
    <lineage>
        <taxon>Bacteria</taxon>
        <taxon>Pseudomonadati</taxon>
        <taxon>Bacteroidota</taxon>
        <taxon>Flavobacteriia</taxon>
        <taxon>Flavobacteriales</taxon>
        <taxon>Weeksellaceae</taxon>
        <taxon>Chryseobacterium group</taxon>
        <taxon>Chryseobacterium</taxon>
    </lineage>
</organism>
<dbReference type="eggNOG" id="ENOG5033UER">
    <property type="taxonomic scope" value="Bacteria"/>
</dbReference>
<dbReference type="AlphaFoldDB" id="A0A085Z394"/>
<dbReference type="STRING" id="236814.IX39_15980"/>
<evidence type="ECO:0000313" key="2">
    <source>
        <dbReference type="Proteomes" id="UP000028713"/>
    </source>
</evidence>
<accession>A0A085Z394</accession>
<dbReference type="Proteomes" id="UP000028713">
    <property type="component" value="Unassembled WGS sequence"/>
</dbReference>
<keyword evidence="2" id="KW-1185">Reference proteome</keyword>
<reference evidence="1 2" key="1">
    <citation type="submission" date="2014-07" db="EMBL/GenBank/DDBJ databases">
        <title>Genome of Chryseobacterium formosense LMG 24722.</title>
        <authorList>
            <person name="Pipes S.E."/>
            <person name="Stropko S.J."/>
            <person name="Newman J.D."/>
        </authorList>
    </citation>
    <scope>NUCLEOTIDE SEQUENCE [LARGE SCALE GENOMIC DNA]</scope>
    <source>
        <strain evidence="1 2">LMG 24722</strain>
    </source>
</reference>
<sequence length="217" mass="25491">MSLNENNEKKKNTEVLLKLPIGEKKLIEYNFPKEWNNLQEIDDANPDFSIEKTSKKGYDSIFYFIEKNTDDFFNSLNYNKKEVIDASKKEVEILLKLYDSSVVLDSVYYAGTISKTPNYIVKLYKNGDKYKSILGSGNGKSSFNYLCLATFNNEDVLIDSKIIYYNNYDDIQSYKRFFYIDENLKLYLKDFTVNELNTEIFCKTNIEITEKGFFNKK</sequence>
<name>A0A085Z394_9FLAO</name>
<comment type="caution">
    <text evidence="1">The sequence shown here is derived from an EMBL/GenBank/DDBJ whole genome shotgun (WGS) entry which is preliminary data.</text>
</comment>
<protein>
    <submittedName>
        <fullName evidence="1">Uncharacterized protein</fullName>
    </submittedName>
</protein>
<proteinExistence type="predicted"/>
<dbReference type="EMBL" id="JPRP01000002">
    <property type="protein sequence ID" value="KFE98907.1"/>
    <property type="molecule type" value="Genomic_DNA"/>
</dbReference>